<dbReference type="OrthoDB" id="1436116at2759"/>
<dbReference type="PANTHER" id="PTHR31900:SF32">
    <property type="entry name" value="F-BOX_RNI_FBD-LIKE DOMAIN PROTEIN"/>
    <property type="match status" value="1"/>
</dbReference>
<accession>A0A2Z6M2D2</accession>
<organism evidence="2 3">
    <name type="scientific">Trifolium subterraneum</name>
    <name type="common">Subterranean clover</name>
    <dbReference type="NCBI Taxonomy" id="3900"/>
    <lineage>
        <taxon>Eukaryota</taxon>
        <taxon>Viridiplantae</taxon>
        <taxon>Streptophyta</taxon>
        <taxon>Embryophyta</taxon>
        <taxon>Tracheophyta</taxon>
        <taxon>Spermatophyta</taxon>
        <taxon>Magnoliopsida</taxon>
        <taxon>eudicotyledons</taxon>
        <taxon>Gunneridae</taxon>
        <taxon>Pentapetalae</taxon>
        <taxon>rosids</taxon>
        <taxon>fabids</taxon>
        <taxon>Fabales</taxon>
        <taxon>Fabaceae</taxon>
        <taxon>Papilionoideae</taxon>
        <taxon>50 kb inversion clade</taxon>
        <taxon>NPAAA clade</taxon>
        <taxon>Hologalegina</taxon>
        <taxon>IRL clade</taxon>
        <taxon>Trifolieae</taxon>
        <taxon>Trifolium</taxon>
    </lineage>
</organism>
<proteinExistence type="predicted"/>
<sequence>MQHFMLSHFQMPVFGGIGVGDGSVYYPISLFCLSFIPHCPGFDYIKDLARMKHCLANIPAFGMLRHLQLLLVASEILFSLLLKSPCLQTLVIEVKRSDEEPPNFAIIPDCFLSTLKEVKFEYFSGGKHELSFAKFVMEKGQVLQSIGFSCSEKLHREEFEKLKEEIFLVKRNFTIEFSAYSDKEAI</sequence>
<evidence type="ECO:0000259" key="1">
    <source>
        <dbReference type="Pfam" id="PF08387"/>
    </source>
</evidence>
<dbReference type="EMBL" id="DF973286">
    <property type="protein sequence ID" value="GAU24223.1"/>
    <property type="molecule type" value="Genomic_DNA"/>
</dbReference>
<evidence type="ECO:0000313" key="2">
    <source>
        <dbReference type="EMBL" id="GAU24223.1"/>
    </source>
</evidence>
<dbReference type="Pfam" id="PF08387">
    <property type="entry name" value="FBD"/>
    <property type="match status" value="1"/>
</dbReference>
<evidence type="ECO:0000313" key="3">
    <source>
        <dbReference type="Proteomes" id="UP000242715"/>
    </source>
</evidence>
<name>A0A2Z6M2D2_TRISU</name>
<feature type="domain" description="FBD" evidence="1">
    <location>
        <begin position="107"/>
        <end position="146"/>
    </location>
</feature>
<keyword evidence="3" id="KW-1185">Reference proteome</keyword>
<gene>
    <name evidence="2" type="ORF">TSUD_23600</name>
</gene>
<dbReference type="PANTHER" id="PTHR31900">
    <property type="entry name" value="F-BOX/RNI SUPERFAMILY PROTEIN-RELATED"/>
    <property type="match status" value="1"/>
</dbReference>
<dbReference type="InterPro" id="IPR006566">
    <property type="entry name" value="FBD"/>
</dbReference>
<reference evidence="3" key="1">
    <citation type="journal article" date="2017" name="Front. Plant Sci.">
        <title>Climate Clever Clovers: New Paradigm to Reduce the Environmental Footprint of Ruminants by Breeding Low Methanogenic Forages Utilizing Haplotype Variation.</title>
        <authorList>
            <person name="Kaur P."/>
            <person name="Appels R."/>
            <person name="Bayer P.E."/>
            <person name="Keeble-Gagnere G."/>
            <person name="Wang J."/>
            <person name="Hirakawa H."/>
            <person name="Shirasawa K."/>
            <person name="Vercoe P."/>
            <person name="Stefanova K."/>
            <person name="Durmic Z."/>
            <person name="Nichols P."/>
            <person name="Revell C."/>
            <person name="Isobe S.N."/>
            <person name="Edwards D."/>
            <person name="Erskine W."/>
        </authorList>
    </citation>
    <scope>NUCLEOTIDE SEQUENCE [LARGE SCALE GENOMIC DNA]</scope>
    <source>
        <strain evidence="3">cv. Daliak</strain>
    </source>
</reference>
<protein>
    <recommendedName>
        <fullName evidence="1">FBD domain-containing protein</fullName>
    </recommendedName>
</protein>
<dbReference type="InterPro" id="IPR050232">
    <property type="entry name" value="FBL13/AtMIF1-like"/>
</dbReference>
<dbReference type="AlphaFoldDB" id="A0A2Z6M2D2"/>
<dbReference type="Proteomes" id="UP000242715">
    <property type="component" value="Unassembled WGS sequence"/>
</dbReference>